<keyword evidence="3" id="KW-1185">Reference proteome</keyword>
<dbReference type="AlphaFoldDB" id="A0A1V4A4W8"/>
<sequence>MDFAALAVAAVTLVGGFLTFNQSRAANRRADFTTITERLDRELKDERTQRKLLTSYVIELWRWGGRVGPDTPGGPPPDPPADLDLTPWRQ</sequence>
<reference evidence="2 3" key="1">
    <citation type="submission" date="2017-02" db="EMBL/GenBank/DDBJ databases">
        <title>Draft Genome Sequence of Streptomyces tsukubaensis F601, a Producer of the immunosuppressant tacrolimus FK506.</title>
        <authorList>
            <person name="Zong G."/>
            <person name="Zhong C."/>
            <person name="Fu J."/>
            <person name="Qin R."/>
            <person name="Cao G."/>
        </authorList>
    </citation>
    <scope>NUCLEOTIDE SEQUENCE [LARGE SCALE GENOMIC DNA]</scope>
    <source>
        <strain evidence="2 3">F601</strain>
    </source>
</reference>
<comment type="caution">
    <text evidence="2">The sequence shown here is derived from an EMBL/GenBank/DDBJ whole genome shotgun (WGS) entry which is preliminary data.</text>
</comment>
<evidence type="ECO:0000313" key="3">
    <source>
        <dbReference type="Proteomes" id="UP000190539"/>
    </source>
</evidence>
<protein>
    <submittedName>
        <fullName evidence="2">Uncharacterized protein</fullName>
    </submittedName>
</protein>
<gene>
    <name evidence="2" type="ORF">B1H18_22100</name>
</gene>
<evidence type="ECO:0000313" key="2">
    <source>
        <dbReference type="EMBL" id="OON76030.1"/>
    </source>
</evidence>
<name>A0A1V4A4W8_9ACTN</name>
<evidence type="ECO:0000256" key="1">
    <source>
        <dbReference type="SAM" id="MobiDB-lite"/>
    </source>
</evidence>
<dbReference type="EMBL" id="MVFC01000020">
    <property type="protein sequence ID" value="OON76030.1"/>
    <property type="molecule type" value="Genomic_DNA"/>
</dbReference>
<accession>A0A1V4A4W8</accession>
<organism evidence="2 3">
    <name type="scientific">Streptomyces tsukubensis</name>
    <dbReference type="NCBI Taxonomy" id="83656"/>
    <lineage>
        <taxon>Bacteria</taxon>
        <taxon>Bacillati</taxon>
        <taxon>Actinomycetota</taxon>
        <taxon>Actinomycetes</taxon>
        <taxon>Kitasatosporales</taxon>
        <taxon>Streptomycetaceae</taxon>
        <taxon>Streptomyces</taxon>
    </lineage>
</organism>
<feature type="region of interest" description="Disordered" evidence="1">
    <location>
        <begin position="66"/>
        <end position="90"/>
    </location>
</feature>
<dbReference type="OrthoDB" id="4283111at2"/>
<proteinExistence type="predicted"/>
<dbReference type="Proteomes" id="UP000190539">
    <property type="component" value="Unassembled WGS sequence"/>
</dbReference>